<gene>
    <name evidence="2" type="ORF">LYPA_23C007966</name>
</gene>
<accession>A0A485NE12</accession>
<keyword evidence="1" id="KW-0472">Membrane</keyword>
<dbReference type="EMBL" id="CAAGRJ010014203">
    <property type="protein sequence ID" value="VFV30469.1"/>
    <property type="molecule type" value="Genomic_DNA"/>
</dbReference>
<keyword evidence="3" id="KW-1185">Reference proteome</keyword>
<proteinExistence type="predicted"/>
<dbReference type="AlphaFoldDB" id="A0A485NE12"/>
<name>A0A485NE12_LYNPA</name>
<reference evidence="2 3" key="1">
    <citation type="submission" date="2019-01" db="EMBL/GenBank/DDBJ databases">
        <authorList>
            <person name="Alioto T."/>
            <person name="Alioto T."/>
        </authorList>
    </citation>
    <scope>NUCLEOTIDE SEQUENCE [LARGE SCALE GENOMIC DNA]</scope>
</reference>
<evidence type="ECO:0000313" key="2">
    <source>
        <dbReference type="EMBL" id="VFV30469.1"/>
    </source>
</evidence>
<protein>
    <submittedName>
        <fullName evidence="2">Uncharacterized protein</fullName>
    </submittedName>
</protein>
<dbReference type="Proteomes" id="UP000386466">
    <property type="component" value="Unassembled WGS sequence"/>
</dbReference>
<feature type="non-terminal residue" evidence="2">
    <location>
        <position position="1"/>
    </location>
</feature>
<evidence type="ECO:0000256" key="1">
    <source>
        <dbReference type="SAM" id="Phobius"/>
    </source>
</evidence>
<keyword evidence="1" id="KW-1133">Transmembrane helix</keyword>
<keyword evidence="1" id="KW-0812">Transmembrane</keyword>
<feature type="transmembrane region" description="Helical" evidence="1">
    <location>
        <begin position="6"/>
        <end position="25"/>
    </location>
</feature>
<evidence type="ECO:0000313" key="3">
    <source>
        <dbReference type="Proteomes" id="UP000386466"/>
    </source>
</evidence>
<sequence>FYQPFYILHTGGAFAVFVVACRLKFTHAHTHTHTHTHTSEVIRRNLTFLKIPGITSFPYLLQ</sequence>
<organism evidence="2 3">
    <name type="scientific">Lynx pardinus</name>
    <name type="common">Iberian lynx</name>
    <name type="synonym">Felis pardina</name>
    <dbReference type="NCBI Taxonomy" id="191816"/>
    <lineage>
        <taxon>Eukaryota</taxon>
        <taxon>Metazoa</taxon>
        <taxon>Chordata</taxon>
        <taxon>Craniata</taxon>
        <taxon>Vertebrata</taxon>
        <taxon>Euteleostomi</taxon>
        <taxon>Mammalia</taxon>
        <taxon>Eutheria</taxon>
        <taxon>Laurasiatheria</taxon>
        <taxon>Carnivora</taxon>
        <taxon>Feliformia</taxon>
        <taxon>Felidae</taxon>
        <taxon>Felinae</taxon>
        <taxon>Lynx</taxon>
    </lineage>
</organism>